<dbReference type="Gene3D" id="3.30.310.70">
    <property type="entry name" value="TT1751-like domain"/>
    <property type="match status" value="1"/>
</dbReference>
<protein>
    <recommendedName>
        <fullName evidence="2">DUF302 domain-containing protein</fullName>
    </recommendedName>
</protein>
<feature type="signal peptide" evidence="1">
    <location>
        <begin position="1"/>
        <end position="20"/>
    </location>
</feature>
<keyword evidence="4" id="KW-1185">Reference proteome</keyword>
<dbReference type="SUPFAM" id="SSF103247">
    <property type="entry name" value="TT1751-like"/>
    <property type="match status" value="1"/>
</dbReference>
<proteinExistence type="predicted"/>
<accession>A0A1U7DMD7</accession>
<reference evidence="3 4" key="1">
    <citation type="submission" date="2017-01" db="EMBL/GenBank/DDBJ databases">
        <title>Genomic analysis of Xuhuaishuia manganoxidans DY6-4.</title>
        <authorList>
            <person name="Wang X."/>
        </authorList>
    </citation>
    <scope>NUCLEOTIDE SEQUENCE [LARGE SCALE GENOMIC DNA]</scope>
    <source>
        <strain evidence="3 4">DY6-4</strain>
    </source>
</reference>
<evidence type="ECO:0000256" key="1">
    <source>
        <dbReference type="SAM" id="SignalP"/>
    </source>
</evidence>
<feature type="chain" id="PRO_5013046951" description="DUF302 domain-containing protein" evidence="1">
    <location>
        <begin position="21"/>
        <end position="158"/>
    </location>
</feature>
<dbReference type="OrthoDB" id="9799367at2"/>
<organism evidence="3 4">
    <name type="scientific">Brevirhabdus pacifica</name>
    <dbReference type="NCBI Taxonomy" id="1267768"/>
    <lineage>
        <taxon>Bacteria</taxon>
        <taxon>Pseudomonadati</taxon>
        <taxon>Pseudomonadota</taxon>
        <taxon>Alphaproteobacteria</taxon>
        <taxon>Rhodobacterales</taxon>
        <taxon>Paracoccaceae</taxon>
        <taxon>Brevirhabdus</taxon>
    </lineage>
</organism>
<dbReference type="PANTHER" id="PTHR38342">
    <property type="entry name" value="SLR5037 PROTEIN"/>
    <property type="match status" value="1"/>
</dbReference>
<dbReference type="InterPro" id="IPR035923">
    <property type="entry name" value="TT1751-like_sf"/>
</dbReference>
<dbReference type="PANTHER" id="PTHR38342:SF2">
    <property type="entry name" value="INNER MEMBRANE OR EXPORTED"/>
    <property type="match status" value="1"/>
</dbReference>
<dbReference type="AlphaFoldDB" id="A0A1U7DMD7"/>
<evidence type="ECO:0000259" key="2">
    <source>
        <dbReference type="Pfam" id="PF03625"/>
    </source>
</evidence>
<dbReference type="EMBL" id="CP019124">
    <property type="protein sequence ID" value="APX91164.1"/>
    <property type="molecule type" value="Genomic_DNA"/>
</dbReference>
<dbReference type="CDD" id="cd14797">
    <property type="entry name" value="DUF302"/>
    <property type="match status" value="1"/>
</dbReference>
<keyword evidence="1" id="KW-0732">Signal</keyword>
<feature type="domain" description="DUF302" evidence="2">
    <location>
        <begin position="63"/>
        <end position="123"/>
    </location>
</feature>
<dbReference type="Proteomes" id="UP000187266">
    <property type="component" value="Chromosome"/>
</dbReference>
<evidence type="ECO:0000313" key="3">
    <source>
        <dbReference type="EMBL" id="APX91164.1"/>
    </source>
</evidence>
<name>A0A1U7DMD7_9RHOB</name>
<gene>
    <name evidence="3" type="ORF">BV394_13080</name>
</gene>
<dbReference type="RefSeq" id="WP_076981180.1">
    <property type="nucleotide sequence ID" value="NZ_CP019124.1"/>
</dbReference>
<sequence length="158" mass="16747">MTRTLAAAALALAAGLTATAGPAAAGLTGGDYETRSTDKPVAQVMDALEKAVNEAGATVFARVDHTKGAEEVGLGMHEAQLLIFGNPKLGTPAMNADPLAGLVLPLRVLVYRDPVSDETKVVYEEVDEMFDDLKIDDDAEYVKKMEEALEKLTEKAVE</sequence>
<dbReference type="Pfam" id="PF03625">
    <property type="entry name" value="DUF302"/>
    <property type="match status" value="1"/>
</dbReference>
<dbReference type="InterPro" id="IPR005180">
    <property type="entry name" value="DUF302"/>
</dbReference>
<evidence type="ECO:0000313" key="4">
    <source>
        <dbReference type="Proteomes" id="UP000187266"/>
    </source>
</evidence>
<dbReference type="STRING" id="1267768.BV394_13080"/>